<dbReference type="InterPro" id="IPR036515">
    <property type="entry name" value="Transposase_17_sf"/>
</dbReference>
<dbReference type="GO" id="GO:0003677">
    <property type="term" value="F:DNA binding"/>
    <property type="evidence" value="ECO:0007669"/>
    <property type="project" value="InterPro"/>
</dbReference>
<dbReference type="InterPro" id="IPR002686">
    <property type="entry name" value="Transposase_17"/>
</dbReference>
<gene>
    <name evidence="2" type="ORF">US45_C0013G0010</name>
</gene>
<dbReference type="Proteomes" id="UP000034701">
    <property type="component" value="Unassembled WGS sequence"/>
</dbReference>
<evidence type="ECO:0000259" key="1">
    <source>
        <dbReference type="SMART" id="SM01321"/>
    </source>
</evidence>
<reference evidence="2 3" key="1">
    <citation type="journal article" date="2015" name="Nature">
        <title>rRNA introns, odd ribosomes, and small enigmatic genomes across a large radiation of phyla.</title>
        <authorList>
            <person name="Brown C.T."/>
            <person name="Hug L.A."/>
            <person name="Thomas B.C."/>
            <person name="Sharon I."/>
            <person name="Castelle C.J."/>
            <person name="Singh A."/>
            <person name="Wilkins M.J."/>
            <person name="Williams K.H."/>
            <person name="Banfield J.F."/>
        </authorList>
    </citation>
    <scope>NUCLEOTIDE SEQUENCE [LARGE SCALE GENOMIC DNA]</scope>
</reference>
<dbReference type="AlphaFoldDB" id="A0A0G0H3M3"/>
<feature type="non-terminal residue" evidence="2">
    <location>
        <position position="1"/>
    </location>
</feature>
<evidence type="ECO:0000313" key="3">
    <source>
        <dbReference type="Proteomes" id="UP000034701"/>
    </source>
</evidence>
<dbReference type="EMBL" id="LBTA01000013">
    <property type="protein sequence ID" value="KKQ33105.1"/>
    <property type="molecule type" value="Genomic_DNA"/>
</dbReference>
<dbReference type="Gene3D" id="3.30.70.1290">
    <property type="entry name" value="Transposase IS200-like"/>
    <property type="match status" value="1"/>
</dbReference>
<comment type="caution">
    <text evidence="2">The sequence shown here is derived from an EMBL/GenBank/DDBJ whole genome shotgun (WGS) entry which is preliminary data.</text>
</comment>
<sequence>CYYRYVERKVSFVQGEYYHVYNRGVEKRIIFTNNYDYNRFILLLHVLNTNKNLKIRDLLRGNSFNELLKIKNDDPIIAIGAYCLMSNHFHLLITPLVDGGIPKFMLKLQTAYSMYFNNKNKREGALFQGVFKSHHLDTDEYLRYIYSYIHLNPAKLKDKDWKKRRAKDFSSLREFILDYKYSSMSEYIKGDFIITNPIAFPSYVENYKSKKEYFETMINDWLDYKEITQDAQGNPVLLF</sequence>
<dbReference type="Pfam" id="PF01797">
    <property type="entry name" value="Y1_Tnp"/>
    <property type="match status" value="1"/>
</dbReference>
<dbReference type="GO" id="GO:0004803">
    <property type="term" value="F:transposase activity"/>
    <property type="evidence" value="ECO:0007669"/>
    <property type="project" value="InterPro"/>
</dbReference>
<dbReference type="PANTHER" id="PTHR34322">
    <property type="entry name" value="TRANSPOSASE, Y1_TNP DOMAIN-CONTAINING"/>
    <property type="match status" value="1"/>
</dbReference>
<name>A0A0G0H3M3_9BACT</name>
<organism evidence="2 3">
    <name type="scientific">Candidatus Nomurabacteria bacterium GW2011_GWA1_37_20</name>
    <dbReference type="NCBI Taxonomy" id="1618729"/>
    <lineage>
        <taxon>Bacteria</taxon>
        <taxon>Candidatus Nomuraibacteriota</taxon>
    </lineage>
</organism>
<dbReference type="PANTHER" id="PTHR34322:SF2">
    <property type="entry name" value="TRANSPOSASE IS200-LIKE DOMAIN-CONTAINING PROTEIN"/>
    <property type="match status" value="1"/>
</dbReference>
<dbReference type="GO" id="GO:0006313">
    <property type="term" value="P:DNA transposition"/>
    <property type="evidence" value="ECO:0007669"/>
    <property type="project" value="InterPro"/>
</dbReference>
<dbReference type="SMART" id="SM01321">
    <property type="entry name" value="Y1_Tnp"/>
    <property type="match status" value="1"/>
</dbReference>
<proteinExistence type="predicted"/>
<protein>
    <submittedName>
        <fullName evidence="2">Transposase</fullName>
    </submittedName>
</protein>
<feature type="domain" description="Transposase IS200-like" evidence="1">
    <location>
        <begin position="13"/>
        <end position="152"/>
    </location>
</feature>
<evidence type="ECO:0000313" key="2">
    <source>
        <dbReference type="EMBL" id="KKQ33105.1"/>
    </source>
</evidence>
<dbReference type="SUPFAM" id="SSF143422">
    <property type="entry name" value="Transposase IS200-like"/>
    <property type="match status" value="1"/>
</dbReference>
<accession>A0A0G0H3M3</accession>